<evidence type="ECO:0000259" key="1">
    <source>
        <dbReference type="Pfam" id="PF06985"/>
    </source>
</evidence>
<dbReference type="InterPro" id="IPR010730">
    <property type="entry name" value="HET"/>
</dbReference>
<reference evidence="2 3" key="1">
    <citation type="submission" date="2024-04" db="EMBL/GenBank/DDBJ databases">
        <title>Complete genome sequence of Fusarium acuminatum.</title>
        <authorList>
            <person name="Lan B."/>
        </authorList>
    </citation>
    <scope>NUCLEOTIDE SEQUENCE [LARGE SCALE GENOMIC DNA]</scope>
    <source>
        <strain evidence="2">1A</strain>
    </source>
</reference>
<feature type="domain" description="Heterokaryon incompatibility" evidence="1">
    <location>
        <begin position="83"/>
        <end position="239"/>
    </location>
</feature>
<dbReference type="EMBL" id="CP151260">
    <property type="protein sequence ID" value="WZH40903.1"/>
    <property type="molecule type" value="Genomic_DNA"/>
</dbReference>
<evidence type="ECO:0000313" key="3">
    <source>
        <dbReference type="Proteomes" id="UP001489902"/>
    </source>
</evidence>
<dbReference type="InterPro" id="IPR052895">
    <property type="entry name" value="HetReg/Transcr_Mod"/>
</dbReference>
<gene>
    <name evidence="2" type="ORF">QYS62_001841</name>
</gene>
<accession>A0ABZ2WJW8</accession>
<evidence type="ECO:0000313" key="2">
    <source>
        <dbReference type="EMBL" id="WZH40903.1"/>
    </source>
</evidence>
<protein>
    <submittedName>
        <fullName evidence="2">Heterokaryon incompatibility protein-domain-containing protein</fullName>
    </submittedName>
</protein>
<dbReference type="PANTHER" id="PTHR24148">
    <property type="entry name" value="ANKYRIN REPEAT DOMAIN-CONTAINING PROTEIN 39 HOMOLOG-RELATED"/>
    <property type="match status" value="1"/>
</dbReference>
<name>A0ABZ2WJW8_9HYPO</name>
<dbReference type="PANTHER" id="PTHR24148:SF73">
    <property type="entry name" value="HET DOMAIN PROTEIN (AFU_ORTHOLOGUE AFUA_8G01020)"/>
    <property type="match status" value="1"/>
</dbReference>
<proteinExistence type="predicted"/>
<sequence length="595" mass="68421">MSEDIGCSLVDIHAKYAESKITTQLINIAKSTVPQQKPLKFLQNLKCLYFDSSSQRGADDETGNSAKPILKFKTINAFKQRRYVALSYTWIPCYPERLVPNGGYLVKDICSGNLSPSPVRDTVFSRMQRYMNYVGAENFWIDQHCIQQEDKEAQGIGVQAMDRVYSLSYYPVTLLSRTIKTSEQLELLSEVLSGKFVVYWEDRYWISASKSLETARRALDLLNYITSDTWFSRGWTYQENYRAHLRMTLLITHSAFVRAQKPSSHLESLDGELCINSSKFYEQVTMLCLAYENHQPRPYYWERLISRAGKYTVLLQSDKRDGDSAEDHDGAPVSMSPTIMKDISNRELFNEWDRLAIIANCCQYVNRLDSAKLEDKHSLSLSLLALCLVNGEILSNHPKNNKDSIWTRRIPMADFLQVNFFDGLRSPSKTRRLTFNKGCRFSNVSLKEEGVKTEGYLWRLEDEISTNSFHRYRNRTRRYRQRPPPLEWLARRLAARYKSLSQGIYYILNLEKPLTLAQKWQLSMASKVEEAIHQKKKLCTATATFPGPGPSAVAIFIVEPGNYDEDSDETEVFQMFAKLLDVQILCGSSSGQEGK</sequence>
<organism evidence="2 3">
    <name type="scientific">Fusarium acuminatum</name>
    <dbReference type="NCBI Taxonomy" id="5515"/>
    <lineage>
        <taxon>Eukaryota</taxon>
        <taxon>Fungi</taxon>
        <taxon>Dikarya</taxon>
        <taxon>Ascomycota</taxon>
        <taxon>Pezizomycotina</taxon>
        <taxon>Sordariomycetes</taxon>
        <taxon>Hypocreomycetidae</taxon>
        <taxon>Hypocreales</taxon>
        <taxon>Nectriaceae</taxon>
        <taxon>Fusarium</taxon>
        <taxon>Fusarium tricinctum species complex</taxon>
    </lineage>
</organism>
<dbReference type="Proteomes" id="UP001489902">
    <property type="component" value="Chromosome 1"/>
</dbReference>
<dbReference type="Pfam" id="PF06985">
    <property type="entry name" value="HET"/>
    <property type="match status" value="1"/>
</dbReference>
<keyword evidence="3" id="KW-1185">Reference proteome</keyword>